<evidence type="ECO:0000313" key="2">
    <source>
        <dbReference type="EMBL" id="KAB8072237.1"/>
    </source>
</evidence>
<feature type="transmembrane region" description="Helical" evidence="1">
    <location>
        <begin position="37"/>
        <end position="59"/>
    </location>
</feature>
<protein>
    <submittedName>
        <fullName evidence="2">Uncharacterized protein</fullName>
    </submittedName>
</protein>
<sequence length="60" mass="6852">MIVYLQDTMARFEAGGKTGDQADSCQLFLPSFLLLPLLSPFCFVFFIIIVLPLGFPWYFI</sequence>
<evidence type="ECO:0000313" key="3">
    <source>
        <dbReference type="Proteomes" id="UP000326565"/>
    </source>
</evidence>
<organism evidence="2 3">
    <name type="scientific">Aspergillus leporis</name>
    <dbReference type="NCBI Taxonomy" id="41062"/>
    <lineage>
        <taxon>Eukaryota</taxon>
        <taxon>Fungi</taxon>
        <taxon>Dikarya</taxon>
        <taxon>Ascomycota</taxon>
        <taxon>Pezizomycotina</taxon>
        <taxon>Eurotiomycetes</taxon>
        <taxon>Eurotiomycetidae</taxon>
        <taxon>Eurotiales</taxon>
        <taxon>Aspergillaceae</taxon>
        <taxon>Aspergillus</taxon>
        <taxon>Aspergillus subgen. Circumdati</taxon>
    </lineage>
</organism>
<evidence type="ECO:0000256" key="1">
    <source>
        <dbReference type="SAM" id="Phobius"/>
    </source>
</evidence>
<keyword evidence="1" id="KW-0812">Transmembrane</keyword>
<proteinExistence type="predicted"/>
<name>A0A5N5WWW4_9EURO</name>
<keyword evidence="3" id="KW-1185">Reference proteome</keyword>
<keyword evidence="1" id="KW-0472">Membrane</keyword>
<gene>
    <name evidence="2" type="ORF">BDV29DRAFT_177781</name>
</gene>
<keyword evidence="1" id="KW-1133">Transmembrane helix</keyword>
<accession>A0A5N5WWW4</accession>
<dbReference type="AlphaFoldDB" id="A0A5N5WWW4"/>
<dbReference type="EMBL" id="ML732252">
    <property type="protein sequence ID" value="KAB8072237.1"/>
    <property type="molecule type" value="Genomic_DNA"/>
</dbReference>
<dbReference type="Proteomes" id="UP000326565">
    <property type="component" value="Unassembled WGS sequence"/>
</dbReference>
<reference evidence="2 3" key="1">
    <citation type="submission" date="2019-04" db="EMBL/GenBank/DDBJ databases">
        <title>Friends and foes A comparative genomics study of 23 Aspergillus species from section Flavi.</title>
        <authorList>
            <consortium name="DOE Joint Genome Institute"/>
            <person name="Kjaerbolling I."/>
            <person name="Vesth T."/>
            <person name="Frisvad J.C."/>
            <person name="Nybo J.L."/>
            <person name="Theobald S."/>
            <person name="Kildgaard S."/>
            <person name="Isbrandt T."/>
            <person name="Kuo A."/>
            <person name="Sato A."/>
            <person name="Lyhne E.K."/>
            <person name="Kogle M.E."/>
            <person name="Wiebenga A."/>
            <person name="Kun R.S."/>
            <person name="Lubbers R.J."/>
            <person name="Makela M.R."/>
            <person name="Barry K."/>
            <person name="Chovatia M."/>
            <person name="Clum A."/>
            <person name="Daum C."/>
            <person name="Haridas S."/>
            <person name="He G."/>
            <person name="LaButti K."/>
            <person name="Lipzen A."/>
            <person name="Mondo S."/>
            <person name="Riley R."/>
            <person name="Salamov A."/>
            <person name="Simmons B.A."/>
            <person name="Magnuson J.K."/>
            <person name="Henrissat B."/>
            <person name="Mortensen U.H."/>
            <person name="Larsen T.O."/>
            <person name="Devries R.P."/>
            <person name="Grigoriev I.V."/>
            <person name="Machida M."/>
            <person name="Baker S.E."/>
            <person name="Andersen M.R."/>
        </authorList>
    </citation>
    <scope>NUCLEOTIDE SEQUENCE [LARGE SCALE GENOMIC DNA]</scope>
    <source>
        <strain evidence="2 3">CBS 151.66</strain>
    </source>
</reference>